<evidence type="ECO:0000259" key="22">
    <source>
        <dbReference type="PROSITE" id="PS50026"/>
    </source>
</evidence>
<evidence type="ECO:0000256" key="3">
    <source>
        <dbReference type="ARBA" id="ARBA00022448"/>
    </source>
</evidence>
<dbReference type="SUPFAM" id="SSF52025">
    <property type="entry name" value="PA domain"/>
    <property type="match status" value="1"/>
</dbReference>
<dbReference type="PROSITE" id="PS50026">
    <property type="entry name" value="EGF_3"/>
    <property type="match status" value="1"/>
</dbReference>
<evidence type="ECO:0000256" key="2">
    <source>
        <dbReference type="ARBA" id="ARBA00007038"/>
    </source>
</evidence>
<keyword evidence="3" id="KW-0813">Transport</keyword>
<dbReference type="SMART" id="SM00181">
    <property type="entry name" value="EGF"/>
    <property type="match status" value="4"/>
</dbReference>
<dbReference type="InterPro" id="IPR003137">
    <property type="entry name" value="PA_domain"/>
</dbReference>
<dbReference type="PROSITE" id="PS01187">
    <property type="entry name" value="EGF_CA"/>
    <property type="match status" value="1"/>
</dbReference>
<comment type="subcellular location">
    <subcellularLocation>
        <location evidence="16">Cytoplasmic vesicle</location>
        <location evidence="16">Clathrin-coated vesicle membrane</location>
        <topology evidence="16">Single-pass type I membrane protein</topology>
    </subcellularLocation>
    <subcellularLocation>
        <location evidence="1">Golgi apparatus membrane</location>
        <topology evidence="1">Single-pass type I membrane protein</topology>
    </subcellularLocation>
    <subcellularLocation>
        <location evidence="17">Prevacuolar compartment membrane</location>
        <topology evidence="17">Single-pass type I membrane protein</topology>
    </subcellularLocation>
</comment>
<dbReference type="InterPro" id="IPR001881">
    <property type="entry name" value="EGF-like_Ca-bd_dom"/>
</dbReference>
<dbReference type="PANTHER" id="PTHR22702">
    <property type="entry name" value="PROTEASE-ASSOCIATED DOMAIN-CONTAINING PROTEIN"/>
    <property type="match status" value="1"/>
</dbReference>
<keyword evidence="8" id="KW-0106">Calcium</keyword>
<dbReference type="FunFam" id="2.10.25.10:FF:000038">
    <property type="entry name" value="Fibrillin 2"/>
    <property type="match status" value="1"/>
</dbReference>
<dbReference type="SMART" id="SM00179">
    <property type="entry name" value="EGF_CA"/>
    <property type="match status" value="3"/>
</dbReference>
<sequence>MARLIPTAACLLWLAATLLPASSLGQWVVETNSFRIKEPSNLAGEFDAAIGDFGVPLYGASLVGELVYLTANDKGCSVFDKHLTGKAGNLPVILLVDRGDCYFVEKAWNAENGGAKAVLVADYKDEKLLTMAAPEDRPEISKLKNDITIPTALITKEVGDKLKAALAKQEDPAVVVELDWKESMMHPDERVEWDFWTTSNDGCGVSCDRQTAFKKEFRDSAVELEKGGYTQFTPHFMVRRCSYASDSPECADNCLHHGRYCAVDSIGDAFTEQFKGWQVVEENKRQLCIFKQANEKSQPWLWWDYVAAFAEHCTMAANQFNADCAHQQLQALGLDASAVQQCMGDSTSDTEHPLLEADYVAQGDDGWGQGKILLLPTVVINTKQYRGRLDVPSVMRAVCAGFSEATEPAVCMSSNLNVNDCVEDASSCWSSEGVSACVDTFRGHVCQCPAGWRGDGTNCEDIDECAEGSSGCDQICVNEPGSFHCECKDGFTLFGGSRGVAGFCFPKDRCLEDNGGCEELCSSHNGEASCSCRAGLRVAVDGKACEDIDECAEHTAKCEGGCENKDPRQTGLEYTCTCEEGTMVDPGNQYNCVKSDAFLTRLGLSNIQTVTQNVGIPTIAGILVAAVLLATLAGYAVHKLRMRRVMQTEIQAIMRQYMPLENEDGGVASLLSPRGKTSGKISSVVQHGDEEC</sequence>
<gene>
    <name evidence="23" type="ORF">WJX72_005862</name>
</gene>
<evidence type="ECO:0000256" key="8">
    <source>
        <dbReference type="ARBA" id="ARBA00022837"/>
    </source>
</evidence>
<evidence type="ECO:0000313" key="23">
    <source>
        <dbReference type="EMBL" id="KAK9804303.1"/>
    </source>
</evidence>
<keyword evidence="4 18" id="KW-0245">EGF-like domain</keyword>
<dbReference type="Proteomes" id="UP001489004">
    <property type="component" value="Unassembled WGS sequence"/>
</dbReference>
<dbReference type="GO" id="GO:0005509">
    <property type="term" value="F:calcium ion binding"/>
    <property type="evidence" value="ECO:0007669"/>
    <property type="project" value="InterPro"/>
</dbReference>
<keyword evidence="14" id="KW-0325">Glycoprotein</keyword>
<dbReference type="Pfam" id="PF25011">
    <property type="entry name" value="VSR_TRX"/>
    <property type="match status" value="1"/>
</dbReference>
<evidence type="ECO:0000256" key="1">
    <source>
        <dbReference type="ARBA" id="ARBA00004614"/>
    </source>
</evidence>
<reference evidence="23 24" key="1">
    <citation type="journal article" date="2024" name="Nat. Commun.">
        <title>Phylogenomics reveals the evolutionary origins of lichenization in chlorophyte algae.</title>
        <authorList>
            <person name="Puginier C."/>
            <person name="Libourel C."/>
            <person name="Otte J."/>
            <person name="Skaloud P."/>
            <person name="Haon M."/>
            <person name="Grisel S."/>
            <person name="Petersen M."/>
            <person name="Berrin J.G."/>
            <person name="Delaux P.M."/>
            <person name="Dal Grande F."/>
            <person name="Keller J."/>
        </authorList>
    </citation>
    <scope>NUCLEOTIDE SEQUENCE [LARGE SCALE GENOMIC DNA]</scope>
    <source>
        <strain evidence="23 24">SAG 2043</strain>
    </source>
</reference>
<dbReference type="Gene3D" id="2.10.25.10">
    <property type="entry name" value="Laminin"/>
    <property type="match status" value="4"/>
</dbReference>
<evidence type="ECO:0000256" key="15">
    <source>
        <dbReference type="ARBA" id="ARBA00023329"/>
    </source>
</evidence>
<dbReference type="Pfam" id="PF12662">
    <property type="entry name" value="cEGF"/>
    <property type="match status" value="1"/>
</dbReference>
<dbReference type="GO" id="GO:0000139">
    <property type="term" value="C:Golgi membrane"/>
    <property type="evidence" value="ECO:0007669"/>
    <property type="project" value="UniProtKB-SubCell"/>
</dbReference>
<dbReference type="InterPro" id="IPR009030">
    <property type="entry name" value="Growth_fac_rcpt_cys_sf"/>
</dbReference>
<organism evidence="23 24">
    <name type="scientific">[Myrmecia] bisecta</name>
    <dbReference type="NCBI Taxonomy" id="41462"/>
    <lineage>
        <taxon>Eukaryota</taxon>
        <taxon>Viridiplantae</taxon>
        <taxon>Chlorophyta</taxon>
        <taxon>core chlorophytes</taxon>
        <taxon>Trebouxiophyceae</taxon>
        <taxon>Trebouxiales</taxon>
        <taxon>Trebouxiaceae</taxon>
        <taxon>Myrmecia</taxon>
    </lineage>
</organism>
<feature type="transmembrane region" description="Helical" evidence="20">
    <location>
        <begin position="614"/>
        <end position="637"/>
    </location>
</feature>
<keyword evidence="7" id="KW-0677">Repeat</keyword>
<dbReference type="Pfam" id="PF02225">
    <property type="entry name" value="PA"/>
    <property type="match status" value="1"/>
</dbReference>
<comment type="similarity">
    <text evidence="2">Belongs to the VSR (BP-80) family.</text>
</comment>
<evidence type="ECO:0000256" key="7">
    <source>
        <dbReference type="ARBA" id="ARBA00022737"/>
    </source>
</evidence>
<evidence type="ECO:0000256" key="20">
    <source>
        <dbReference type="SAM" id="Phobius"/>
    </source>
</evidence>
<keyword evidence="10 20" id="KW-1133">Transmembrane helix</keyword>
<dbReference type="InterPro" id="IPR046450">
    <property type="entry name" value="PA_dom_sf"/>
</dbReference>
<evidence type="ECO:0000256" key="18">
    <source>
        <dbReference type="PROSITE-ProRule" id="PRU00076"/>
    </source>
</evidence>
<feature type="domain" description="EGF-like" evidence="22">
    <location>
        <begin position="417"/>
        <end position="460"/>
    </location>
</feature>
<dbReference type="InterPro" id="IPR049883">
    <property type="entry name" value="NOTCH1_EGF-like"/>
</dbReference>
<evidence type="ECO:0000256" key="12">
    <source>
        <dbReference type="ARBA" id="ARBA00023136"/>
    </source>
</evidence>
<feature type="region of interest" description="Disordered" evidence="19">
    <location>
        <begin position="668"/>
        <end position="692"/>
    </location>
</feature>
<evidence type="ECO:0000256" key="21">
    <source>
        <dbReference type="SAM" id="SignalP"/>
    </source>
</evidence>
<dbReference type="AlphaFoldDB" id="A0AAW1P2Q6"/>
<keyword evidence="5 20" id="KW-0812">Transmembrane</keyword>
<name>A0AAW1P2Q6_9CHLO</name>
<keyword evidence="12 20" id="KW-0472">Membrane</keyword>
<feature type="signal peptide" evidence="21">
    <location>
        <begin position="1"/>
        <end position="25"/>
    </location>
</feature>
<proteinExistence type="inferred from homology"/>
<dbReference type="PROSITE" id="PS01186">
    <property type="entry name" value="EGF_2"/>
    <property type="match status" value="1"/>
</dbReference>
<dbReference type="Pfam" id="PF07645">
    <property type="entry name" value="EGF_CA"/>
    <property type="match status" value="1"/>
</dbReference>
<evidence type="ECO:0000313" key="24">
    <source>
        <dbReference type="Proteomes" id="UP001489004"/>
    </source>
</evidence>
<dbReference type="GO" id="GO:0030665">
    <property type="term" value="C:clathrin-coated vesicle membrane"/>
    <property type="evidence" value="ECO:0007669"/>
    <property type="project" value="UniProtKB-SubCell"/>
</dbReference>
<dbReference type="InterPro" id="IPR000742">
    <property type="entry name" value="EGF"/>
</dbReference>
<keyword evidence="13" id="KW-1015">Disulfide bond</keyword>
<keyword evidence="24" id="KW-1185">Reference proteome</keyword>
<evidence type="ECO:0000256" key="14">
    <source>
        <dbReference type="ARBA" id="ARBA00023180"/>
    </source>
</evidence>
<dbReference type="SUPFAM" id="SSF57184">
    <property type="entry name" value="Growth factor receptor domain"/>
    <property type="match status" value="1"/>
</dbReference>
<feature type="chain" id="PRO_5043754996" description="EGF-like domain-containing protein" evidence="21">
    <location>
        <begin position="26"/>
        <end position="692"/>
    </location>
</feature>
<protein>
    <recommendedName>
        <fullName evidence="22">EGF-like domain-containing protein</fullName>
    </recommendedName>
</protein>
<dbReference type="PROSITE" id="PS00010">
    <property type="entry name" value="ASX_HYDROXYL"/>
    <property type="match status" value="1"/>
</dbReference>
<keyword evidence="9" id="KW-0653">Protein transport</keyword>
<evidence type="ECO:0000256" key="4">
    <source>
        <dbReference type="ARBA" id="ARBA00022536"/>
    </source>
</evidence>
<accession>A0AAW1P2Q6</accession>
<dbReference type="GO" id="GO:0015031">
    <property type="term" value="P:protein transport"/>
    <property type="evidence" value="ECO:0007669"/>
    <property type="project" value="UniProtKB-KW"/>
</dbReference>
<dbReference type="InterPro" id="IPR026823">
    <property type="entry name" value="cEGF"/>
</dbReference>
<dbReference type="InterPro" id="IPR056858">
    <property type="entry name" value="VSR_TRX"/>
</dbReference>
<keyword evidence="15" id="KW-0968">Cytoplasmic vesicle</keyword>
<dbReference type="InterPro" id="IPR018097">
    <property type="entry name" value="EGF_Ca-bd_CS"/>
</dbReference>
<comment type="caution">
    <text evidence="18">Lacks conserved residue(s) required for the propagation of feature annotation.</text>
</comment>
<dbReference type="InterPro" id="IPR000152">
    <property type="entry name" value="EGF-type_Asp/Asn_hydroxyl_site"/>
</dbReference>
<evidence type="ECO:0000256" key="6">
    <source>
        <dbReference type="ARBA" id="ARBA00022729"/>
    </source>
</evidence>
<comment type="caution">
    <text evidence="23">The sequence shown here is derived from an EMBL/GenBank/DDBJ whole genome shotgun (WGS) entry which is preliminary data.</text>
</comment>
<evidence type="ECO:0000256" key="11">
    <source>
        <dbReference type="ARBA" id="ARBA00023034"/>
    </source>
</evidence>
<evidence type="ECO:0000256" key="13">
    <source>
        <dbReference type="ARBA" id="ARBA00023157"/>
    </source>
</evidence>
<dbReference type="EMBL" id="JALJOR010000018">
    <property type="protein sequence ID" value="KAK9804303.1"/>
    <property type="molecule type" value="Genomic_DNA"/>
</dbReference>
<dbReference type="Gene3D" id="3.50.30.30">
    <property type="match status" value="1"/>
</dbReference>
<dbReference type="PANTHER" id="PTHR22702:SF1">
    <property type="entry name" value="PROTEASE-ASSOCIATED DOMAIN-CONTAINING PROTEIN 1"/>
    <property type="match status" value="1"/>
</dbReference>
<evidence type="ECO:0000256" key="16">
    <source>
        <dbReference type="ARBA" id="ARBA00029430"/>
    </source>
</evidence>
<evidence type="ECO:0000256" key="9">
    <source>
        <dbReference type="ARBA" id="ARBA00022927"/>
    </source>
</evidence>
<evidence type="ECO:0000256" key="10">
    <source>
        <dbReference type="ARBA" id="ARBA00022989"/>
    </source>
</evidence>
<evidence type="ECO:0000256" key="19">
    <source>
        <dbReference type="SAM" id="MobiDB-lite"/>
    </source>
</evidence>
<evidence type="ECO:0000256" key="5">
    <source>
        <dbReference type="ARBA" id="ARBA00022692"/>
    </source>
</evidence>
<keyword evidence="11" id="KW-0333">Golgi apparatus</keyword>
<keyword evidence="6 21" id="KW-0732">Signal</keyword>
<evidence type="ECO:0000256" key="17">
    <source>
        <dbReference type="ARBA" id="ARBA00043947"/>
    </source>
</evidence>